<comment type="caution">
    <text evidence="1">The sequence shown here is derived from an EMBL/GenBank/DDBJ whole genome shotgun (WGS) entry which is preliminary data.</text>
</comment>
<reference evidence="1 2" key="1">
    <citation type="submission" date="2012-04" db="EMBL/GenBank/DDBJ databases">
        <authorList>
            <person name="Weinstock G."/>
            <person name="Sodergren E."/>
            <person name="Lobos E.A."/>
            <person name="Fulton L."/>
            <person name="Fulton R."/>
            <person name="Courtney L."/>
            <person name="Fronick C."/>
            <person name="O'Laughlin M."/>
            <person name="Godfrey J."/>
            <person name="Wilson R.M."/>
            <person name="Miner T."/>
            <person name="Farmer C."/>
            <person name="Delehaunty K."/>
            <person name="Cordes M."/>
            <person name="Minx P."/>
            <person name="Tomlinson C."/>
            <person name="Chen J."/>
            <person name="Wollam A."/>
            <person name="Pepin K.H."/>
            <person name="Bhonagiri V."/>
            <person name="Zhang X."/>
            <person name="Suruliraj S."/>
            <person name="Warren W."/>
            <person name="Mitreva M."/>
            <person name="Mardis E.R."/>
            <person name="Wilson R.K."/>
        </authorList>
    </citation>
    <scope>NUCLEOTIDE SEQUENCE [LARGE SCALE GENOMIC DNA]</scope>
    <source>
        <strain evidence="1 2">ERV63</strain>
    </source>
</reference>
<organism evidence="1 2">
    <name type="scientific">Enterococcus faecalis ERV63</name>
    <dbReference type="NCBI Taxonomy" id="1134793"/>
    <lineage>
        <taxon>Bacteria</taxon>
        <taxon>Bacillati</taxon>
        <taxon>Bacillota</taxon>
        <taxon>Bacilli</taxon>
        <taxon>Lactobacillales</taxon>
        <taxon>Enterococcaceae</taxon>
        <taxon>Enterococcus</taxon>
    </lineage>
</organism>
<evidence type="ECO:0000313" key="1">
    <source>
        <dbReference type="EMBL" id="EJV16870.1"/>
    </source>
</evidence>
<accession>A0AAV3GL04</accession>
<evidence type="ECO:0000313" key="2">
    <source>
        <dbReference type="Proteomes" id="UP000004117"/>
    </source>
</evidence>
<name>A0AAV3GL04_ENTFL</name>
<proteinExistence type="predicted"/>
<protein>
    <submittedName>
        <fullName evidence="1">Uncharacterized protein</fullName>
    </submittedName>
</protein>
<dbReference type="Proteomes" id="UP000004117">
    <property type="component" value="Unassembled WGS sequence"/>
</dbReference>
<gene>
    <name evidence="1" type="ORF">HMPREF1336_01591</name>
</gene>
<sequence>MCGFPIKTADGPILKNNIAQENMNEKRKVTINDIGRNIVYLRNLSNGK</sequence>
<dbReference type="EMBL" id="ALZR01000051">
    <property type="protein sequence ID" value="EJV16870.1"/>
    <property type="molecule type" value="Genomic_DNA"/>
</dbReference>
<dbReference type="AlphaFoldDB" id="A0AAV3GL04"/>